<dbReference type="EMBL" id="HBUF01375631">
    <property type="protein sequence ID" value="CAG6728167.1"/>
    <property type="molecule type" value="Transcribed_RNA"/>
</dbReference>
<evidence type="ECO:0000313" key="1">
    <source>
        <dbReference type="EMBL" id="CAG6728167.1"/>
    </source>
</evidence>
<accession>A0A8D8YGI3</accession>
<dbReference type="AlphaFoldDB" id="A0A8D8YGI3"/>
<name>A0A8D8YGI3_9HEMI</name>
<sequence>MTLTMYSLLARVRLQVVNCTNNIVGAFYYVRKLPSKSLTIAGQTAFTEFFWNNLNMDLYHLKGLGVEIKICSCWLPNLTHRCPCVTEFPCHKDIFFSTPKSFKGAF</sequence>
<proteinExistence type="predicted"/>
<organism evidence="1">
    <name type="scientific">Cacopsylla melanoneura</name>
    <dbReference type="NCBI Taxonomy" id="428564"/>
    <lineage>
        <taxon>Eukaryota</taxon>
        <taxon>Metazoa</taxon>
        <taxon>Ecdysozoa</taxon>
        <taxon>Arthropoda</taxon>
        <taxon>Hexapoda</taxon>
        <taxon>Insecta</taxon>
        <taxon>Pterygota</taxon>
        <taxon>Neoptera</taxon>
        <taxon>Paraneoptera</taxon>
        <taxon>Hemiptera</taxon>
        <taxon>Sternorrhyncha</taxon>
        <taxon>Psylloidea</taxon>
        <taxon>Psyllidae</taxon>
        <taxon>Psyllinae</taxon>
        <taxon>Cacopsylla</taxon>
    </lineage>
</organism>
<reference evidence="1" key="1">
    <citation type="submission" date="2021-05" db="EMBL/GenBank/DDBJ databases">
        <authorList>
            <person name="Alioto T."/>
            <person name="Alioto T."/>
            <person name="Gomez Garrido J."/>
        </authorList>
    </citation>
    <scope>NUCLEOTIDE SEQUENCE</scope>
</reference>
<protein>
    <submittedName>
        <fullName evidence="1">Uncharacterized protein</fullName>
    </submittedName>
</protein>